<evidence type="ECO:0000256" key="5">
    <source>
        <dbReference type="ARBA" id="ARBA00022801"/>
    </source>
</evidence>
<dbReference type="EMBL" id="CP001720">
    <property type="protein sequence ID" value="ACV62962.1"/>
    <property type="molecule type" value="Genomic_DNA"/>
</dbReference>
<evidence type="ECO:0000256" key="3">
    <source>
        <dbReference type="ARBA" id="ARBA00022705"/>
    </source>
</evidence>
<dbReference type="CDD" id="cd06529">
    <property type="entry name" value="S24_LexA-like"/>
    <property type="match status" value="1"/>
</dbReference>
<dbReference type="InterPro" id="IPR036286">
    <property type="entry name" value="LexA/Signal_pep-like_sf"/>
</dbReference>
<organism evidence="16 17">
    <name type="scientific">Desulfofarcimen acetoxidans (strain ATCC 49208 / DSM 771 / KCTC 5769 / VKM B-1644 / 5575)</name>
    <name type="common">Desulfotomaculum acetoxidans</name>
    <dbReference type="NCBI Taxonomy" id="485916"/>
    <lineage>
        <taxon>Bacteria</taxon>
        <taxon>Bacillati</taxon>
        <taxon>Bacillota</taxon>
        <taxon>Clostridia</taxon>
        <taxon>Eubacteriales</taxon>
        <taxon>Peptococcaceae</taxon>
        <taxon>Desulfofarcimen</taxon>
    </lineage>
</organism>
<feature type="domain" description="LexA repressor DNA-binding" evidence="15">
    <location>
        <begin position="7"/>
        <end position="67"/>
    </location>
</feature>
<evidence type="ECO:0000313" key="16">
    <source>
        <dbReference type="EMBL" id="ACV62962.1"/>
    </source>
</evidence>
<dbReference type="InterPro" id="IPR015927">
    <property type="entry name" value="Peptidase_S24_S26A/B/C"/>
</dbReference>
<evidence type="ECO:0000256" key="13">
    <source>
        <dbReference type="RuleBase" id="RU003991"/>
    </source>
</evidence>
<evidence type="ECO:0000256" key="4">
    <source>
        <dbReference type="ARBA" id="ARBA00022763"/>
    </source>
</evidence>
<keyword evidence="9 12" id="KW-0804">Transcription</keyword>
<dbReference type="GO" id="GO:0006260">
    <property type="term" value="P:DNA replication"/>
    <property type="evidence" value="ECO:0007669"/>
    <property type="project" value="UniProtKB-UniRule"/>
</dbReference>
<comment type="similarity">
    <text evidence="1 12 13">Belongs to the peptidase S24 family.</text>
</comment>
<dbReference type="InterPro" id="IPR006197">
    <property type="entry name" value="Peptidase_S24_LexA"/>
</dbReference>
<evidence type="ECO:0000256" key="8">
    <source>
        <dbReference type="ARBA" id="ARBA00023125"/>
    </source>
</evidence>
<dbReference type="GO" id="GO:0003677">
    <property type="term" value="F:DNA binding"/>
    <property type="evidence" value="ECO:0007669"/>
    <property type="project" value="UniProtKB-UniRule"/>
</dbReference>
<dbReference type="Gene3D" id="1.10.10.10">
    <property type="entry name" value="Winged helix-like DNA-binding domain superfamily/Winged helix DNA-binding domain"/>
    <property type="match status" value="1"/>
</dbReference>
<keyword evidence="17" id="KW-1185">Reference proteome</keyword>
<dbReference type="InterPro" id="IPR050077">
    <property type="entry name" value="LexA_repressor"/>
</dbReference>
<dbReference type="HAMAP" id="MF_00015">
    <property type="entry name" value="LexA"/>
    <property type="match status" value="1"/>
</dbReference>
<feature type="domain" description="Peptidase S24/S26A/S26B/S26C" evidence="14">
    <location>
        <begin position="87"/>
        <end position="199"/>
    </location>
</feature>
<dbReference type="GO" id="GO:0004252">
    <property type="term" value="F:serine-type endopeptidase activity"/>
    <property type="evidence" value="ECO:0007669"/>
    <property type="project" value="UniProtKB-UniRule"/>
</dbReference>
<dbReference type="eggNOG" id="COG1974">
    <property type="taxonomic scope" value="Bacteria"/>
</dbReference>
<feature type="active site" description="For autocatalytic cleavage activity" evidence="12">
    <location>
        <position position="166"/>
    </location>
</feature>
<keyword evidence="3 12" id="KW-0235">DNA replication</keyword>
<dbReference type="FunFam" id="2.10.109.10:FF:000001">
    <property type="entry name" value="LexA repressor"/>
    <property type="match status" value="1"/>
</dbReference>
<protein>
    <recommendedName>
        <fullName evidence="12">LexA repressor</fullName>
        <ecNumber evidence="12">3.4.21.88</ecNumber>
    </recommendedName>
</protein>
<feature type="site" description="Cleavage; by autolysis" evidence="12">
    <location>
        <begin position="94"/>
        <end position="95"/>
    </location>
</feature>
<keyword evidence="5 12" id="KW-0378">Hydrolase</keyword>
<evidence type="ECO:0000259" key="14">
    <source>
        <dbReference type="Pfam" id="PF00717"/>
    </source>
</evidence>
<dbReference type="Proteomes" id="UP000002217">
    <property type="component" value="Chromosome"/>
</dbReference>
<evidence type="ECO:0000256" key="11">
    <source>
        <dbReference type="ARBA" id="ARBA00023236"/>
    </source>
</evidence>
<keyword evidence="4 12" id="KW-0227">DNA damage</keyword>
<keyword evidence="11 12" id="KW-0742">SOS response</keyword>
<dbReference type="GO" id="GO:0006508">
    <property type="term" value="P:proteolysis"/>
    <property type="evidence" value="ECO:0007669"/>
    <property type="project" value="InterPro"/>
</dbReference>
<dbReference type="PRINTS" id="PR00726">
    <property type="entry name" value="LEXASERPTASE"/>
</dbReference>
<dbReference type="NCBIfam" id="TIGR00498">
    <property type="entry name" value="lexA"/>
    <property type="match status" value="1"/>
</dbReference>
<keyword evidence="7 12" id="KW-0805">Transcription regulation</keyword>
<evidence type="ECO:0000256" key="9">
    <source>
        <dbReference type="ARBA" id="ARBA00023163"/>
    </source>
</evidence>
<dbReference type="EC" id="3.4.21.88" evidence="12"/>
<evidence type="ECO:0000256" key="12">
    <source>
        <dbReference type="HAMAP-Rule" id="MF_00015"/>
    </source>
</evidence>
<keyword evidence="8 12" id="KW-0238">DNA-binding</keyword>
<dbReference type="InterPro" id="IPR036390">
    <property type="entry name" value="WH_DNA-bd_sf"/>
</dbReference>
<dbReference type="KEGG" id="dae:Dtox_2134"/>
<keyword evidence="10 12" id="KW-0234">DNA repair</keyword>
<evidence type="ECO:0000259" key="15">
    <source>
        <dbReference type="Pfam" id="PF01726"/>
    </source>
</evidence>
<comment type="function">
    <text evidence="12">Represses a number of genes involved in the response to DNA damage (SOS response), including recA and lexA. In the presence of single-stranded DNA, RecA interacts with LexA causing an autocatalytic cleavage which disrupts the DNA-binding part of LexA, leading to derepression of the SOS regulon and eventually DNA repair.</text>
</comment>
<gene>
    <name evidence="12" type="primary">lexA</name>
    <name evidence="16" type="ordered locus">Dtox_2134</name>
</gene>
<dbReference type="InterPro" id="IPR006199">
    <property type="entry name" value="LexA_DNA-bd_dom"/>
</dbReference>
<dbReference type="RefSeq" id="WP_015757666.1">
    <property type="nucleotide sequence ID" value="NC_013216.1"/>
</dbReference>
<dbReference type="InterPro" id="IPR039418">
    <property type="entry name" value="LexA-like"/>
</dbReference>
<evidence type="ECO:0000256" key="6">
    <source>
        <dbReference type="ARBA" id="ARBA00022813"/>
    </source>
</evidence>
<evidence type="ECO:0000256" key="2">
    <source>
        <dbReference type="ARBA" id="ARBA00022491"/>
    </source>
</evidence>
<reference evidence="16 17" key="1">
    <citation type="journal article" date="2009" name="Stand. Genomic Sci.">
        <title>Complete genome sequence of Desulfotomaculum acetoxidans type strain (5575).</title>
        <authorList>
            <person name="Spring S."/>
            <person name="Lapidus A."/>
            <person name="Schroder M."/>
            <person name="Gleim D."/>
            <person name="Sims D."/>
            <person name="Meincke L."/>
            <person name="Glavina Del Rio T."/>
            <person name="Tice H."/>
            <person name="Copeland A."/>
            <person name="Cheng J.F."/>
            <person name="Lucas S."/>
            <person name="Chen F."/>
            <person name="Nolan M."/>
            <person name="Bruce D."/>
            <person name="Goodwin L."/>
            <person name="Pitluck S."/>
            <person name="Ivanova N."/>
            <person name="Mavromatis K."/>
            <person name="Mikhailova N."/>
            <person name="Pati A."/>
            <person name="Chen A."/>
            <person name="Palaniappan K."/>
            <person name="Land M."/>
            <person name="Hauser L."/>
            <person name="Chang Y.J."/>
            <person name="Jeffries C.D."/>
            <person name="Chain P."/>
            <person name="Saunders E."/>
            <person name="Brettin T."/>
            <person name="Detter J.C."/>
            <person name="Goker M."/>
            <person name="Bristow J."/>
            <person name="Eisen J.A."/>
            <person name="Markowitz V."/>
            <person name="Hugenholtz P."/>
            <person name="Kyrpides N.C."/>
            <person name="Klenk H.P."/>
            <person name="Han C."/>
        </authorList>
    </citation>
    <scope>NUCLEOTIDE SEQUENCE [LARGE SCALE GENOMIC DNA]</scope>
    <source>
        <strain evidence="17">ATCC 49208 / DSM 771 / VKM B-1644</strain>
    </source>
</reference>
<name>C8VZ52_DESAS</name>
<dbReference type="SUPFAM" id="SSF46785">
    <property type="entry name" value="Winged helix' DNA-binding domain"/>
    <property type="match status" value="1"/>
</dbReference>
<dbReference type="PANTHER" id="PTHR33516:SF2">
    <property type="entry name" value="LEXA REPRESSOR-RELATED"/>
    <property type="match status" value="1"/>
</dbReference>
<accession>C8VZ52</accession>
<evidence type="ECO:0000256" key="7">
    <source>
        <dbReference type="ARBA" id="ARBA00023015"/>
    </source>
</evidence>
<dbReference type="AlphaFoldDB" id="C8VZ52"/>
<feature type="DNA-binding region" description="H-T-H motif" evidence="12">
    <location>
        <begin position="30"/>
        <end position="50"/>
    </location>
</feature>
<evidence type="ECO:0000256" key="10">
    <source>
        <dbReference type="ARBA" id="ARBA00023204"/>
    </source>
</evidence>
<keyword evidence="6 12" id="KW-0068">Autocatalytic cleavage</keyword>
<keyword evidence="2 12" id="KW-0678">Repressor</keyword>
<dbReference type="HOGENOM" id="CLU_066192_45_1_9"/>
<dbReference type="InterPro" id="IPR006200">
    <property type="entry name" value="LexA"/>
</dbReference>
<sequence>MIKPITTQREEAILDVIKQTIRHKGYPPSVREIGVAVGLSSSSTVHGYLRKLEMKGLLRRDPTKPRAIEVLDRTEKESIDFNILNIPIIGKVSAGSPVLAIENQEGNLQLPLDYTGAGNFFLLRVKGKSMIEAGIFEGDLVLVRQQPAAENGDIIVALLEENATVKRFFKEKEYIRLQPENKLLSPILVKEVQILGKVVGVIRKYY</sequence>
<feature type="active site" description="For autocatalytic cleavage activity" evidence="12">
    <location>
        <position position="129"/>
    </location>
</feature>
<comment type="catalytic activity">
    <reaction evidence="12">
        <text>Hydrolysis of Ala-|-Gly bond in repressor LexA.</text>
        <dbReference type="EC" id="3.4.21.88"/>
    </reaction>
</comment>
<dbReference type="MEROPS" id="S24.001"/>
<dbReference type="GO" id="GO:0009432">
    <property type="term" value="P:SOS response"/>
    <property type="evidence" value="ECO:0007669"/>
    <property type="project" value="UniProtKB-UniRule"/>
</dbReference>
<dbReference type="GO" id="GO:0006281">
    <property type="term" value="P:DNA repair"/>
    <property type="evidence" value="ECO:0007669"/>
    <property type="project" value="UniProtKB-UniRule"/>
</dbReference>
<dbReference type="Gene3D" id="2.10.109.10">
    <property type="entry name" value="Umud Fragment, subunit A"/>
    <property type="match status" value="1"/>
</dbReference>
<comment type="subunit">
    <text evidence="12">Homodimer.</text>
</comment>
<dbReference type="Pfam" id="PF01726">
    <property type="entry name" value="LexA_DNA_bind"/>
    <property type="match status" value="1"/>
</dbReference>
<dbReference type="InterPro" id="IPR036388">
    <property type="entry name" value="WH-like_DNA-bd_sf"/>
</dbReference>
<dbReference type="SUPFAM" id="SSF51306">
    <property type="entry name" value="LexA/Signal peptidase"/>
    <property type="match status" value="1"/>
</dbReference>
<dbReference type="PANTHER" id="PTHR33516">
    <property type="entry name" value="LEXA REPRESSOR"/>
    <property type="match status" value="1"/>
</dbReference>
<dbReference type="STRING" id="485916.Dtox_2134"/>
<dbReference type="GO" id="GO:0045892">
    <property type="term" value="P:negative regulation of DNA-templated transcription"/>
    <property type="evidence" value="ECO:0007669"/>
    <property type="project" value="UniProtKB-UniRule"/>
</dbReference>
<evidence type="ECO:0000313" key="17">
    <source>
        <dbReference type="Proteomes" id="UP000002217"/>
    </source>
</evidence>
<evidence type="ECO:0000256" key="1">
    <source>
        <dbReference type="ARBA" id="ARBA00007484"/>
    </source>
</evidence>
<proteinExistence type="inferred from homology"/>
<dbReference type="Pfam" id="PF00717">
    <property type="entry name" value="Peptidase_S24"/>
    <property type="match status" value="1"/>
</dbReference>